<evidence type="ECO:0000256" key="2">
    <source>
        <dbReference type="ARBA" id="ARBA00022475"/>
    </source>
</evidence>
<dbReference type="EMBL" id="JNUP01000065">
    <property type="protein sequence ID" value="KGE71693.1"/>
    <property type="molecule type" value="Genomic_DNA"/>
</dbReference>
<comment type="subcellular location">
    <subcellularLocation>
        <location evidence="1">Cell membrane</location>
        <topology evidence="1">Multi-pass membrane protein</topology>
    </subcellularLocation>
</comment>
<dbReference type="InterPro" id="IPR001932">
    <property type="entry name" value="PPM-type_phosphatase-like_dom"/>
</dbReference>
<dbReference type="GO" id="GO:0016791">
    <property type="term" value="F:phosphatase activity"/>
    <property type="evidence" value="ECO:0007669"/>
    <property type="project" value="TreeGrafter"/>
</dbReference>
<dbReference type="InterPro" id="IPR029151">
    <property type="entry name" value="Sensor-like_sf"/>
</dbReference>
<dbReference type="CDD" id="cd18773">
    <property type="entry name" value="PDC1_HK_sensor"/>
    <property type="match status" value="1"/>
</dbReference>
<sequence>MNDTRVPTLTMRKSLSVKIPLILAAILILAVLLLTLVTAERIKQQVFDREQQYLELNAGSVEKIIRLQLDSINTILSSYADNPRFLEALETGTARQTIGLLNNARELSNYFEDVMLVDPQGVVLASAGLRNLGLRVDKPETVQAALSQGTLVGDSQAYISGAGSPAVSIAMPLLGSSLEKSGAIVAVFNLERFAIDFLSTLNFGESGFTFLVDSQGVILSHPDRDLILTSAAQWPGMAALFRPESPVQGFAAYKNQNDTDMYLSYYRLNNPNWYSIVTDSEQALSAPADQITIIMIIFGLIAVILLGGSILLVLRIAILKPIAALQHQISAFSQERAPIQPPESINNEIQLLRQAFSDMGNKILENTRELEEKNSQLESYNNQVRLELTTAQRVQEAVIPRRFPAVRNLSTYGIYKPMEELGGDFYDMIRISRDQVAVLIADVSGHGVPAALITMMAKVSFTTHSVPGATPSEVMRGVNNDLCAVIEDIDHYLTAFYALIDLHQGTVEYANAGHGEIWLFKGDGTHRVLSPTAPFLGKFPELEFATRQELLDDRDRLILYTDGLTEIRNAQGEFFTEDRLIESISNQVELEPKEMAVSLVDEVLSFRGDAPATDDITLLILGITSGSWGKDIDTDVAEHMAYQSPEDLKAAKEQFTKALLEYRDKKFSVCIETLKTIKDSFIHKHERQKVLNLLGHCCLKTGKLQDCKIYWQEALDLVPDSKELKRNLQIVQRELDAQGKGA</sequence>
<evidence type="ECO:0000259" key="8">
    <source>
        <dbReference type="PROSITE" id="PS51746"/>
    </source>
</evidence>
<dbReference type="SUPFAM" id="SSF103190">
    <property type="entry name" value="Sensory domain-like"/>
    <property type="match status" value="1"/>
</dbReference>
<keyword evidence="3 7" id="KW-0812">Transmembrane</keyword>
<keyword evidence="5 7" id="KW-1133">Transmembrane helix</keyword>
<evidence type="ECO:0000256" key="7">
    <source>
        <dbReference type="SAM" id="Phobius"/>
    </source>
</evidence>
<name>A0A098QWA6_9SPIO</name>
<evidence type="ECO:0000256" key="3">
    <source>
        <dbReference type="ARBA" id="ARBA00022692"/>
    </source>
</evidence>
<dbReference type="CDD" id="cd18774">
    <property type="entry name" value="PDC2_HK_sensor"/>
    <property type="match status" value="1"/>
</dbReference>
<feature type="domain" description="PPM-type phosphatase" evidence="8">
    <location>
        <begin position="408"/>
        <end position="623"/>
    </location>
</feature>
<reference evidence="9 10" key="1">
    <citation type="submission" date="2014-05" db="EMBL/GenBank/DDBJ databases">
        <title>De novo Genome Sequence of Spirocheata sp.</title>
        <authorList>
            <person name="Shivani Y."/>
            <person name="Subhash Y."/>
            <person name="Tushar L."/>
            <person name="Sasikala C."/>
            <person name="Ramana C.V."/>
        </authorList>
    </citation>
    <scope>NUCLEOTIDE SEQUENCE [LARGE SCALE GENOMIC DNA]</scope>
    <source>
        <strain evidence="9 10">JC230</strain>
    </source>
</reference>
<dbReference type="GO" id="GO:0005886">
    <property type="term" value="C:plasma membrane"/>
    <property type="evidence" value="ECO:0007669"/>
    <property type="project" value="UniProtKB-SubCell"/>
</dbReference>
<keyword evidence="2" id="KW-1003">Cell membrane</keyword>
<keyword evidence="6 7" id="KW-0472">Membrane</keyword>
<proteinExistence type="predicted"/>
<dbReference type="InterPro" id="IPR052016">
    <property type="entry name" value="Bact_Sigma-Reg"/>
</dbReference>
<dbReference type="InterPro" id="IPR011990">
    <property type="entry name" value="TPR-like_helical_dom_sf"/>
</dbReference>
<dbReference type="AlphaFoldDB" id="A0A098QWA6"/>
<dbReference type="Gene3D" id="6.10.340.10">
    <property type="match status" value="1"/>
</dbReference>
<dbReference type="SUPFAM" id="SSF81606">
    <property type="entry name" value="PP2C-like"/>
    <property type="match status" value="1"/>
</dbReference>
<dbReference type="Proteomes" id="UP000029692">
    <property type="component" value="Unassembled WGS sequence"/>
</dbReference>
<dbReference type="Pfam" id="PF07228">
    <property type="entry name" value="SpoIIE"/>
    <property type="match status" value="1"/>
</dbReference>
<evidence type="ECO:0000313" key="9">
    <source>
        <dbReference type="EMBL" id="KGE71693.1"/>
    </source>
</evidence>
<keyword evidence="10" id="KW-1185">Reference proteome</keyword>
<protein>
    <recommendedName>
        <fullName evidence="8">PPM-type phosphatase domain-containing protein</fullName>
    </recommendedName>
</protein>
<dbReference type="Pfam" id="PF02743">
    <property type="entry name" value="dCache_1"/>
    <property type="match status" value="1"/>
</dbReference>
<accession>A0A098QWA6</accession>
<dbReference type="SMART" id="SM00331">
    <property type="entry name" value="PP2C_SIG"/>
    <property type="match status" value="1"/>
</dbReference>
<evidence type="ECO:0000256" key="6">
    <source>
        <dbReference type="ARBA" id="ARBA00023136"/>
    </source>
</evidence>
<dbReference type="Gene3D" id="3.60.40.10">
    <property type="entry name" value="PPM-type phosphatase domain"/>
    <property type="match status" value="1"/>
</dbReference>
<keyword evidence="4" id="KW-0378">Hydrolase</keyword>
<evidence type="ECO:0000256" key="5">
    <source>
        <dbReference type="ARBA" id="ARBA00022989"/>
    </source>
</evidence>
<dbReference type="PANTHER" id="PTHR43156:SF2">
    <property type="entry name" value="STAGE II SPORULATION PROTEIN E"/>
    <property type="match status" value="1"/>
</dbReference>
<dbReference type="RefSeq" id="WP_037548128.1">
    <property type="nucleotide sequence ID" value="NZ_JNUP01000065.1"/>
</dbReference>
<gene>
    <name evidence="9" type="ORF">DC28_10570</name>
</gene>
<dbReference type="eggNOG" id="COG2208">
    <property type="taxonomic scope" value="Bacteria"/>
</dbReference>
<dbReference type="OrthoDB" id="369918at2"/>
<feature type="transmembrane region" description="Helical" evidence="7">
    <location>
        <begin position="291"/>
        <end position="314"/>
    </location>
</feature>
<dbReference type="PROSITE" id="PS51746">
    <property type="entry name" value="PPM_2"/>
    <property type="match status" value="1"/>
</dbReference>
<evidence type="ECO:0000256" key="4">
    <source>
        <dbReference type="ARBA" id="ARBA00022801"/>
    </source>
</evidence>
<comment type="caution">
    <text evidence="9">The sequence shown here is derived from an EMBL/GenBank/DDBJ whole genome shotgun (WGS) entry which is preliminary data.</text>
</comment>
<dbReference type="Gene3D" id="1.25.40.10">
    <property type="entry name" value="Tetratricopeptide repeat domain"/>
    <property type="match status" value="1"/>
</dbReference>
<dbReference type="InterPro" id="IPR033479">
    <property type="entry name" value="dCache_1"/>
</dbReference>
<evidence type="ECO:0000313" key="10">
    <source>
        <dbReference type="Proteomes" id="UP000029692"/>
    </source>
</evidence>
<dbReference type="SUPFAM" id="SSF48452">
    <property type="entry name" value="TPR-like"/>
    <property type="match status" value="1"/>
</dbReference>
<dbReference type="PANTHER" id="PTHR43156">
    <property type="entry name" value="STAGE II SPORULATION PROTEIN E-RELATED"/>
    <property type="match status" value="1"/>
</dbReference>
<organism evidence="9 10">
    <name type="scientific">Spirochaeta lutea</name>
    <dbReference type="NCBI Taxonomy" id="1480694"/>
    <lineage>
        <taxon>Bacteria</taxon>
        <taxon>Pseudomonadati</taxon>
        <taxon>Spirochaetota</taxon>
        <taxon>Spirochaetia</taxon>
        <taxon>Spirochaetales</taxon>
        <taxon>Spirochaetaceae</taxon>
        <taxon>Spirochaeta</taxon>
    </lineage>
</organism>
<evidence type="ECO:0000256" key="1">
    <source>
        <dbReference type="ARBA" id="ARBA00004651"/>
    </source>
</evidence>
<dbReference type="STRING" id="1480694.DC28_10570"/>
<dbReference type="Gene3D" id="3.30.450.20">
    <property type="entry name" value="PAS domain"/>
    <property type="match status" value="1"/>
</dbReference>
<dbReference type="InterPro" id="IPR036457">
    <property type="entry name" value="PPM-type-like_dom_sf"/>
</dbReference>